<accession>A0A915K6X1</accession>
<sequence length="101" mass="10640">MAANQIRNTSRLPGGPGCPLGHLGHICISVDSQYVAGLPLVPIGYGKMQSVRKIHIGVMAGWDVELPRYVLGLAQIANGRVTVTAKTAAIPNATELYATMT</sequence>
<evidence type="ECO:0000313" key="2">
    <source>
        <dbReference type="WBParaSite" id="nRc.2.0.1.t33637-RA"/>
    </source>
</evidence>
<dbReference type="WBParaSite" id="nRc.2.0.1.t33637-RA">
    <property type="protein sequence ID" value="nRc.2.0.1.t33637-RA"/>
    <property type="gene ID" value="nRc.2.0.1.g33637"/>
</dbReference>
<reference evidence="2" key="1">
    <citation type="submission" date="2022-11" db="UniProtKB">
        <authorList>
            <consortium name="WormBaseParasite"/>
        </authorList>
    </citation>
    <scope>IDENTIFICATION</scope>
</reference>
<name>A0A915K6X1_ROMCU</name>
<keyword evidence="1" id="KW-1185">Reference proteome</keyword>
<dbReference type="AlphaFoldDB" id="A0A915K6X1"/>
<organism evidence="1 2">
    <name type="scientific">Romanomermis culicivorax</name>
    <name type="common">Nematode worm</name>
    <dbReference type="NCBI Taxonomy" id="13658"/>
    <lineage>
        <taxon>Eukaryota</taxon>
        <taxon>Metazoa</taxon>
        <taxon>Ecdysozoa</taxon>
        <taxon>Nematoda</taxon>
        <taxon>Enoplea</taxon>
        <taxon>Dorylaimia</taxon>
        <taxon>Mermithida</taxon>
        <taxon>Mermithoidea</taxon>
        <taxon>Mermithidae</taxon>
        <taxon>Romanomermis</taxon>
    </lineage>
</organism>
<dbReference type="Proteomes" id="UP000887565">
    <property type="component" value="Unplaced"/>
</dbReference>
<proteinExistence type="predicted"/>
<protein>
    <submittedName>
        <fullName evidence="2">Uncharacterized protein</fullName>
    </submittedName>
</protein>
<evidence type="ECO:0000313" key="1">
    <source>
        <dbReference type="Proteomes" id="UP000887565"/>
    </source>
</evidence>